<keyword evidence="3 6" id="KW-0812">Transmembrane</keyword>
<evidence type="ECO:0000256" key="6">
    <source>
        <dbReference type="SAM" id="Phobius"/>
    </source>
</evidence>
<keyword evidence="2" id="KW-1003">Cell membrane</keyword>
<dbReference type="Gene3D" id="1.20.1740.10">
    <property type="entry name" value="Amino acid/polyamine transporter I"/>
    <property type="match status" value="1"/>
</dbReference>
<protein>
    <submittedName>
        <fullName evidence="7">Amino acid permease</fullName>
    </submittedName>
</protein>
<sequence length="490" mass="50859">MPKTSAVMPNSKRESPSLTRTATLFMFHELTRGLARKHGKLSFLPVDRPHHAYKTGGMRKSAAVENESGFLSRTGAVVVAFASVVGSGVVVVPAAVLAGSGSAAVLVWVSTALLCVPMIMLFRDTVLRSGGAADPLRHSVHRGLGPTAGRMIPLCFVLVVVVGLPTSAVAGAHLLAAVVPLPFPPVALAVVVLGIAVAANLVGGRASAQVQAWGAGALVAVLMVAAAVAAQHPAHDLRLVPEAAGLWAVPSGMLIAFWAVVGFENLTFVARDMRNPRRDFGFVSVIALILLVGLAILLTVVTSLRLATADPVTGVIDAVQAGIGGQILAPIVAGVGAGGVLLNALAWVRGCAMVLQGASREGIILPGRLVSPGEAPRRAIWVLSVCFVLTLMVLSLWPERVVDLLAAASAVFVLIYVMCILAYLRLRPPLGWALANVLVLAVMMLMLLGSGVRSVYGVCVLLVAAVVAGPVFRKRNPADPEPRCRPRAVP</sequence>
<evidence type="ECO:0000256" key="4">
    <source>
        <dbReference type="ARBA" id="ARBA00022989"/>
    </source>
</evidence>
<feature type="transmembrane region" description="Helical" evidence="6">
    <location>
        <begin position="454"/>
        <end position="472"/>
    </location>
</feature>
<feature type="transmembrane region" description="Helical" evidence="6">
    <location>
        <begin position="280"/>
        <end position="307"/>
    </location>
</feature>
<gene>
    <name evidence="7" type="ORF">DWQ67_04400</name>
</gene>
<feature type="transmembrane region" description="Helical" evidence="6">
    <location>
        <begin position="76"/>
        <end position="97"/>
    </location>
</feature>
<comment type="caution">
    <text evidence="7">The sequence shown here is derived from an EMBL/GenBank/DDBJ whole genome shotgun (WGS) entry which is preliminary data.</text>
</comment>
<dbReference type="InterPro" id="IPR002293">
    <property type="entry name" value="AA/rel_permease1"/>
</dbReference>
<dbReference type="AlphaFoldDB" id="A0A496PL43"/>
<dbReference type="GO" id="GO:0005886">
    <property type="term" value="C:plasma membrane"/>
    <property type="evidence" value="ECO:0007669"/>
    <property type="project" value="UniProtKB-SubCell"/>
</dbReference>
<evidence type="ECO:0000256" key="3">
    <source>
        <dbReference type="ARBA" id="ARBA00022692"/>
    </source>
</evidence>
<organism evidence="7 8">
    <name type="scientific">Galactobacter caseinivorans</name>
    <dbReference type="NCBI Taxonomy" id="2676123"/>
    <lineage>
        <taxon>Bacteria</taxon>
        <taxon>Bacillati</taxon>
        <taxon>Actinomycetota</taxon>
        <taxon>Actinomycetes</taxon>
        <taxon>Micrococcales</taxon>
        <taxon>Micrococcaceae</taxon>
        <taxon>Galactobacter</taxon>
    </lineage>
</organism>
<feature type="transmembrane region" description="Helical" evidence="6">
    <location>
        <begin position="182"/>
        <end position="203"/>
    </location>
</feature>
<dbReference type="InterPro" id="IPR050367">
    <property type="entry name" value="APC_superfamily"/>
</dbReference>
<keyword evidence="4 6" id="KW-1133">Transmembrane helix</keyword>
<evidence type="ECO:0000313" key="8">
    <source>
        <dbReference type="Proteomes" id="UP000273119"/>
    </source>
</evidence>
<comment type="subcellular location">
    <subcellularLocation>
        <location evidence="1">Cell membrane</location>
        <topology evidence="1">Multi-pass membrane protein</topology>
    </subcellularLocation>
</comment>
<dbReference type="EMBL" id="QQXL01000002">
    <property type="protein sequence ID" value="RKW71242.1"/>
    <property type="molecule type" value="Genomic_DNA"/>
</dbReference>
<feature type="transmembrane region" description="Helical" evidence="6">
    <location>
        <begin position="327"/>
        <end position="348"/>
    </location>
</feature>
<feature type="transmembrane region" description="Helical" evidence="6">
    <location>
        <begin position="430"/>
        <end position="448"/>
    </location>
</feature>
<feature type="transmembrane region" description="Helical" evidence="6">
    <location>
        <begin position="379"/>
        <end position="398"/>
    </location>
</feature>
<keyword evidence="5 6" id="KW-0472">Membrane</keyword>
<evidence type="ECO:0000256" key="1">
    <source>
        <dbReference type="ARBA" id="ARBA00004651"/>
    </source>
</evidence>
<accession>A0A496PL43</accession>
<dbReference type="PANTHER" id="PTHR42770:SF7">
    <property type="entry name" value="MEMBRANE PROTEIN"/>
    <property type="match status" value="1"/>
</dbReference>
<reference evidence="7 8" key="1">
    <citation type="submission" date="2018-07" db="EMBL/GenBank/DDBJ databases">
        <title>Arthrobacter sp. nov., isolated from raw cow's milk with high bacterial count.</title>
        <authorList>
            <person name="Hahne J."/>
            <person name="Isele D."/>
            <person name="Lipski A."/>
        </authorList>
    </citation>
    <scope>NUCLEOTIDE SEQUENCE [LARGE SCALE GENOMIC DNA]</scope>
    <source>
        <strain evidence="7 8">JZ R-183</strain>
    </source>
</reference>
<feature type="transmembrane region" description="Helical" evidence="6">
    <location>
        <begin position="103"/>
        <end position="122"/>
    </location>
</feature>
<proteinExistence type="predicted"/>
<feature type="transmembrane region" description="Helical" evidence="6">
    <location>
        <begin position="210"/>
        <end position="232"/>
    </location>
</feature>
<keyword evidence="8" id="KW-1185">Reference proteome</keyword>
<dbReference type="Pfam" id="PF13520">
    <property type="entry name" value="AA_permease_2"/>
    <property type="match status" value="1"/>
</dbReference>
<feature type="transmembrane region" description="Helical" evidence="6">
    <location>
        <begin position="151"/>
        <end position="176"/>
    </location>
</feature>
<dbReference type="GO" id="GO:0022857">
    <property type="term" value="F:transmembrane transporter activity"/>
    <property type="evidence" value="ECO:0007669"/>
    <property type="project" value="InterPro"/>
</dbReference>
<evidence type="ECO:0000256" key="5">
    <source>
        <dbReference type="ARBA" id="ARBA00023136"/>
    </source>
</evidence>
<feature type="transmembrane region" description="Helical" evidence="6">
    <location>
        <begin position="404"/>
        <end position="423"/>
    </location>
</feature>
<name>A0A496PL43_9MICC</name>
<dbReference type="PANTHER" id="PTHR42770">
    <property type="entry name" value="AMINO ACID TRANSPORTER-RELATED"/>
    <property type="match status" value="1"/>
</dbReference>
<feature type="transmembrane region" description="Helical" evidence="6">
    <location>
        <begin position="244"/>
        <end position="268"/>
    </location>
</feature>
<dbReference type="Proteomes" id="UP000273119">
    <property type="component" value="Unassembled WGS sequence"/>
</dbReference>
<evidence type="ECO:0000313" key="7">
    <source>
        <dbReference type="EMBL" id="RKW71242.1"/>
    </source>
</evidence>
<evidence type="ECO:0000256" key="2">
    <source>
        <dbReference type="ARBA" id="ARBA00022475"/>
    </source>
</evidence>